<name>A0A5M3WUM5_9ACTN</name>
<feature type="domain" description="Carrier" evidence="4">
    <location>
        <begin position="534"/>
        <end position="607"/>
    </location>
</feature>
<dbReference type="PROSITE" id="PS00455">
    <property type="entry name" value="AMP_BINDING"/>
    <property type="match status" value="1"/>
</dbReference>
<dbReference type="PROSITE" id="PS00012">
    <property type="entry name" value="PHOSPHOPANTETHEINE"/>
    <property type="match status" value="1"/>
</dbReference>
<dbReference type="InterPro" id="IPR045851">
    <property type="entry name" value="AMP-bd_C_sf"/>
</dbReference>
<comment type="similarity">
    <text evidence="1">Belongs to the ATP-dependent AMP-binding enzyme family.</text>
</comment>
<protein>
    <recommendedName>
        <fullName evidence="4">Carrier domain-containing protein</fullName>
    </recommendedName>
</protein>
<dbReference type="Pfam" id="PF00550">
    <property type="entry name" value="PP-binding"/>
    <property type="match status" value="1"/>
</dbReference>
<dbReference type="AlphaFoldDB" id="A0A5M3WUM5"/>
<comment type="caution">
    <text evidence="5">The sequence shown here is derived from an EMBL/GenBank/DDBJ whole genome shotgun (WGS) entry which is preliminary data.</text>
</comment>
<evidence type="ECO:0000256" key="3">
    <source>
        <dbReference type="ARBA" id="ARBA00022553"/>
    </source>
</evidence>
<sequence>MGLSLVYGGDLPESGPRTLPELLARASRVTDAEMITYLRADGSELTRSYPELLAEAEAILTGLRAHGLRPGDPVLLQIEDNHDYLPTFWACVLGGMPAVPMTVPPGYEQPSVATARLRRSWELCGRPLIVASSRVAPELDRLGMGLTTVDALRSHPARSDWYPAQPDDPFAILFTSGSTGVPKGVTLTHRGVLAMLRGYLHLVPLTSEDISFNWMPLEHVAGLLAFHVRDVYLGARQIHAGTEAVLRDPLSWLDRLDHYRATCTWAPNFAFNLINEHLAGHPDRSWDLSAIRHILNAGETIVPATMHRFLTSLGLRPDVMHPSWGMSETTAGVTFSDRLGQDRFVDVGPVIPGVWLRVTDAAGQILPEGEIGRIQVKGPTVTPGYYRNPEQVFTADGWFDTGDLGVLRDGRLTITGREKDIIIVNGLNYYCQEIEAVVEEIAGVEATYTAACAVRADGDDTESLAVFYCGGEEHAPEIRSRVLNAVGISPAYVIPLAKEAVPKTETGKIRRGELRELFDQGAFPAVRLAGAVVEPRSEIERTLLDVWRRALGVDEIGVHDDFYDLGGDSLVGMRVTALVQNAGLPMKPWHLAEHPTIAELAAELEGM</sequence>
<accession>A0A5M3WUM5</accession>
<keyword evidence="2" id="KW-0596">Phosphopantetheine</keyword>
<dbReference type="SUPFAM" id="SSF56801">
    <property type="entry name" value="Acetyl-CoA synthetase-like"/>
    <property type="match status" value="1"/>
</dbReference>
<gene>
    <name evidence="5" type="ORF">Amac_058230</name>
</gene>
<dbReference type="EMBL" id="BLAE01000035">
    <property type="protein sequence ID" value="GES12226.1"/>
    <property type="molecule type" value="Genomic_DNA"/>
</dbReference>
<dbReference type="InterPro" id="IPR036736">
    <property type="entry name" value="ACP-like_sf"/>
</dbReference>
<dbReference type="PROSITE" id="PS50075">
    <property type="entry name" value="CARRIER"/>
    <property type="match status" value="1"/>
</dbReference>
<dbReference type="OrthoDB" id="3671040at2"/>
<dbReference type="InterPro" id="IPR000873">
    <property type="entry name" value="AMP-dep_synth/lig_dom"/>
</dbReference>
<dbReference type="Gene3D" id="3.30.300.30">
    <property type="match status" value="1"/>
</dbReference>
<proteinExistence type="inferred from homology"/>
<reference evidence="5 6" key="1">
    <citation type="submission" date="2019-10" db="EMBL/GenBank/DDBJ databases">
        <title>Whole genome shotgun sequence of Acrocarpospora macrocephala NBRC 16266.</title>
        <authorList>
            <person name="Ichikawa N."/>
            <person name="Kimura A."/>
            <person name="Kitahashi Y."/>
            <person name="Komaki H."/>
            <person name="Oguchi A."/>
        </authorList>
    </citation>
    <scope>NUCLEOTIDE SEQUENCE [LARGE SCALE GENOMIC DNA]</scope>
    <source>
        <strain evidence="5 6">NBRC 16266</strain>
    </source>
</reference>
<dbReference type="PANTHER" id="PTHR22754">
    <property type="entry name" value="DISCO-INTERACTING PROTEIN 2 DIP2 -RELATED"/>
    <property type="match status" value="1"/>
</dbReference>
<dbReference type="SMART" id="SM01294">
    <property type="entry name" value="PKS_PP_betabranch"/>
    <property type="match status" value="1"/>
</dbReference>
<dbReference type="Gene3D" id="1.10.1200.10">
    <property type="entry name" value="ACP-like"/>
    <property type="match status" value="1"/>
</dbReference>
<dbReference type="RefSeq" id="WP_155357551.1">
    <property type="nucleotide sequence ID" value="NZ_BAAAHL010000012.1"/>
</dbReference>
<dbReference type="InterPro" id="IPR006162">
    <property type="entry name" value="Ppantetheine_attach_site"/>
</dbReference>
<dbReference type="Gene3D" id="3.40.50.12780">
    <property type="entry name" value="N-terminal domain of ligase-like"/>
    <property type="match status" value="1"/>
</dbReference>
<dbReference type="InterPro" id="IPR042099">
    <property type="entry name" value="ANL_N_sf"/>
</dbReference>
<dbReference type="InterPro" id="IPR009081">
    <property type="entry name" value="PP-bd_ACP"/>
</dbReference>
<keyword evidence="6" id="KW-1185">Reference proteome</keyword>
<evidence type="ECO:0000313" key="5">
    <source>
        <dbReference type="EMBL" id="GES12226.1"/>
    </source>
</evidence>
<evidence type="ECO:0000313" key="6">
    <source>
        <dbReference type="Proteomes" id="UP000331127"/>
    </source>
</evidence>
<dbReference type="GO" id="GO:0006633">
    <property type="term" value="P:fatty acid biosynthetic process"/>
    <property type="evidence" value="ECO:0007669"/>
    <property type="project" value="TreeGrafter"/>
</dbReference>
<evidence type="ECO:0000259" key="4">
    <source>
        <dbReference type="PROSITE" id="PS50075"/>
    </source>
</evidence>
<dbReference type="InterPro" id="IPR020845">
    <property type="entry name" value="AMP-binding_CS"/>
</dbReference>
<evidence type="ECO:0000256" key="1">
    <source>
        <dbReference type="ARBA" id="ARBA00006432"/>
    </source>
</evidence>
<dbReference type="Pfam" id="PF00501">
    <property type="entry name" value="AMP-binding"/>
    <property type="match status" value="1"/>
</dbReference>
<organism evidence="5 6">
    <name type="scientific">Acrocarpospora macrocephala</name>
    <dbReference type="NCBI Taxonomy" id="150177"/>
    <lineage>
        <taxon>Bacteria</taxon>
        <taxon>Bacillati</taxon>
        <taxon>Actinomycetota</taxon>
        <taxon>Actinomycetes</taxon>
        <taxon>Streptosporangiales</taxon>
        <taxon>Streptosporangiaceae</taxon>
        <taxon>Acrocarpospora</taxon>
    </lineage>
</organism>
<evidence type="ECO:0000256" key="2">
    <source>
        <dbReference type="ARBA" id="ARBA00022450"/>
    </source>
</evidence>
<dbReference type="SUPFAM" id="SSF47336">
    <property type="entry name" value="ACP-like"/>
    <property type="match status" value="1"/>
</dbReference>
<keyword evidence="3" id="KW-0597">Phosphoprotein</keyword>
<dbReference type="GO" id="GO:0070566">
    <property type="term" value="F:adenylyltransferase activity"/>
    <property type="evidence" value="ECO:0007669"/>
    <property type="project" value="TreeGrafter"/>
</dbReference>
<dbReference type="GO" id="GO:0005886">
    <property type="term" value="C:plasma membrane"/>
    <property type="evidence" value="ECO:0007669"/>
    <property type="project" value="TreeGrafter"/>
</dbReference>
<dbReference type="PANTHER" id="PTHR22754:SF32">
    <property type="entry name" value="DISCO-INTERACTING PROTEIN 2"/>
    <property type="match status" value="1"/>
</dbReference>
<dbReference type="Proteomes" id="UP000331127">
    <property type="component" value="Unassembled WGS sequence"/>
</dbReference>